<dbReference type="InterPro" id="IPR006139">
    <property type="entry name" value="D-isomer_2_OHA_DH_cat_dom"/>
</dbReference>
<feature type="domain" description="D-isomer specific 2-hydroxyacid dehydrogenase NAD-binding" evidence="6">
    <location>
        <begin position="114"/>
        <end position="287"/>
    </location>
</feature>
<keyword evidence="3" id="KW-0520">NAD</keyword>
<dbReference type="Pfam" id="PF00389">
    <property type="entry name" value="2-Hacid_dh"/>
    <property type="match status" value="1"/>
</dbReference>
<proteinExistence type="inferred from homology"/>
<dbReference type="PANTHER" id="PTHR42789">
    <property type="entry name" value="D-ISOMER SPECIFIC 2-HYDROXYACID DEHYDROGENASE FAMILY PROTEIN (AFU_ORTHOLOGUE AFUA_6G10090)"/>
    <property type="match status" value="1"/>
</dbReference>
<evidence type="ECO:0000259" key="6">
    <source>
        <dbReference type="Pfam" id="PF02826"/>
    </source>
</evidence>
<evidence type="ECO:0000256" key="3">
    <source>
        <dbReference type="ARBA" id="ARBA00023027"/>
    </source>
</evidence>
<evidence type="ECO:0000313" key="7">
    <source>
        <dbReference type="EMBL" id="MET4579832.1"/>
    </source>
</evidence>
<evidence type="ECO:0000256" key="2">
    <source>
        <dbReference type="ARBA" id="ARBA00023002"/>
    </source>
</evidence>
<keyword evidence="2 4" id="KW-0560">Oxidoreductase</keyword>
<dbReference type="CDD" id="cd12169">
    <property type="entry name" value="PGDH_like_1"/>
    <property type="match status" value="1"/>
</dbReference>
<evidence type="ECO:0000259" key="5">
    <source>
        <dbReference type="Pfam" id="PF00389"/>
    </source>
</evidence>
<feature type="domain" description="D-isomer specific 2-hydroxyacid dehydrogenase catalytic" evidence="5">
    <location>
        <begin position="32"/>
        <end position="314"/>
    </location>
</feature>
<dbReference type="Proteomes" id="UP001549320">
    <property type="component" value="Unassembled WGS sequence"/>
</dbReference>
<dbReference type="RefSeq" id="WP_354448306.1">
    <property type="nucleotide sequence ID" value="NZ_JBEPSH010000012.1"/>
</dbReference>
<gene>
    <name evidence="7" type="ORF">ABIE13_004969</name>
</gene>
<organism evidence="7 8">
    <name type="scientific">Ottowia thiooxydans</name>
    <dbReference type="NCBI Taxonomy" id="219182"/>
    <lineage>
        <taxon>Bacteria</taxon>
        <taxon>Pseudomonadati</taxon>
        <taxon>Pseudomonadota</taxon>
        <taxon>Betaproteobacteria</taxon>
        <taxon>Burkholderiales</taxon>
        <taxon>Comamonadaceae</taxon>
        <taxon>Ottowia</taxon>
    </lineage>
</organism>
<dbReference type="InterPro" id="IPR036291">
    <property type="entry name" value="NAD(P)-bd_dom_sf"/>
</dbReference>
<dbReference type="PANTHER" id="PTHR42789:SF1">
    <property type="entry name" value="D-ISOMER SPECIFIC 2-HYDROXYACID DEHYDROGENASE FAMILY PROTEIN (AFU_ORTHOLOGUE AFUA_6G10090)"/>
    <property type="match status" value="1"/>
</dbReference>
<reference evidence="7 8" key="1">
    <citation type="submission" date="2024-06" db="EMBL/GenBank/DDBJ databases">
        <title>Sorghum-associated microbial communities from plants grown in Nebraska, USA.</title>
        <authorList>
            <person name="Schachtman D."/>
        </authorList>
    </citation>
    <scope>NUCLEOTIDE SEQUENCE [LARGE SCALE GENOMIC DNA]</scope>
    <source>
        <strain evidence="7 8">2709</strain>
    </source>
</reference>
<name>A0ABV2QFX1_9BURK</name>
<dbReference type="SUPFAM" id="SSF51735">
    <property type="entry name" value="NAD(P)-binding Rossmann-fold domains"/>
    <property type="match status" value="1"/>
</dbReference>
<accession>A0ABV2QFX1</accession>
<evidence type="ECO:0000256" key="1">
    <source>
        <dbReference type="ARBA" id="ARBA00005854"/>
    </source>
</evidence>
<comment type="similarity">
    <text evidence="1 4">Belongs to the D-isomer specific 2-hydroxyacid dehydrogenase family.</text>
</comment>
<keyword evidence="8" id="KW-1185">Reference proteome</keyword>
<dbReference type="InterPro" id="IPR050857">
    <property type="entry name" value="D-2-hydroxyacid_DH"/>
</dbReference>
<dbReference type="SUPFAM" id="SSF52283">
    <property type="entry name" value="Formate/glycerate dehydrogenase catalytic domain-like"/>
    <property type="match status" value="1"/>
</dbReference>
<comment type="caution">
    <text evidence="7">The sequence shown here is derived from an EMBL/GenBank/DDBJ whole genome shotgun (WGS) entry which is preliminary data.</text>
</comment>
<dbReference type="InterPro" id="IPR006140">
    <property type="entry name" value="D-isomer_DH_NAD-bd"/>
</dbReference>
<dbReference type="EMBL" id="JBEPSH010000012">
    <property type="protein sequence ID" value="MET4579832.1"/>
    <property type="molecule type" value="Genomic_DNA"/>
</dbReference>
<evidence type="ECO:0000313" key="8">
    <source>
        <dbReference type="Proteomes" id="UP001549320"/>
    </source>
</evidence>
<protein>
    <submittedName>
        <fullName evidence="7">Phosphoglycerate dehydrogenase-like enzyme</fullName>
    </submittedName>
</protein>
<dbReference type="Gene3D" id="3.40.50.720">
    <property type="entry name" value="NAD(P)-binding Rossmann-like Domain"/>
    <property type="match status" value="2"/>
</dbReference>
<dbReference type="Pfam" id="PF02826">
    <property type="entry name" value="2-Hacid_dh_C"/>
    <property type="match status" value="1"/>
</dbReference>
<sequence>MNIAVLDDYQQLAAGLPAWKALPASVRIQTFSTPAANEDELVRRLEPFQVVVAMRERTAFPARVIERLPNLRLLASTGLRNASIDLEACKRQGVVVSGARGARNGRTSTSETALALILALAKQLVPSHQALVEGRWQPVLASGVAGRVLGLAGLGNIGAQMAQLGRALGMEVIAWSPNLTAARAAEHGVRAVSCDELFEQSDVLSLHLVLSERTTGLVSKARLAQMKREAVLINTSRAGLVHEEALLEALQERRIAGAGLDVFWQEPLPASHPLLKMDNVVLTPHLGYATLENFTAFYAGVVENILAWIEGRPVLALQGA</sequence>
<evidence type="ECO:0000256" key="4">
    <source>
        <dbReference type="RuleBase" id="RU003719"/>
    </source>
</evidence>